<dbReference type="PANTHER" id="PTHR12901">
    <property type="entry name" value="SPERM PROTEIN HOMOLOG"/>
    <property type="match status" value="1"/>
</dbReference>
<accession>A0ABP9WU41</accession>
<keyword evidence="5" id="KW-1185">Reference proteome</keyword>
<comment type="similarity">
    <text evidence="1">Belongs to the ribosome association toxin RatA family.</text>
</comment>
<dbReference type="SUPFAM" id="SSF55961">
    <property type="entry name" value="Bet v1-like"/>
    <property type="match status" value="1"/>
</dbReference>
<dbReference type="InterPro" id="IPR044996">
    <property type="entry name" value="COQ10-like"/>
</dbReference>
<protein>
    <submittedName>
        <fullName evidence="4">Persistence and stress-resistance toxin PasT</fullName>
    </submittedName>
</protein>
<dbReference type="InterPro" id="IPR005031">
    <property type="entry name" value="COQ10_START"/>
</dbReference>
<dbReference type="Proteomes" id="UP001408594">
    <property type="component" value="Unassembled WGS sequence"/>
</dbReference>
<dbReference type="PANTHER" id="PTHR12901:SF10">
    <property type="entry name" value="COENZYME Q-BINDING PROTEIN COQ10, MITOCHONDRIAL"/>
    <property type="match status" value="1"/>
</dbReference>
<sequence length="160" mass="18224">MSALQVLRLESIENMTQIERSALVMHSVERMFDLVNDVEKYPQFLPGCRNAEVLYRNEQTLEARLDLSRAGMRQSFVTRNRLQRPTLMELELVDGPFSEFSGRWEFKPLGDNACKVQFSLSFVIRNRLVAAAVGKLFSELANQMVGAMSARADEIYGKSV</sequence>
<evidence type="ECO:0000256" key="2">
    <source>
        <dbReference type="ARBA" id="ARBA00022649"/>
    </source>
</evidence>
<dbReference type="InterPro" id="IPR023393">
    <property type="entry name" value="START-like_dom_sf"/>
</dbReference>
<proteinExistence type="inferred from homology"/>
<dbReference type="Pfam" id="PF03364">
    <property type="entry name" value="Polyketide_cyc"/>
    <property type="match status" value="1"/>
</dbReference>
<dbReference type="EMBL" id="BAABRT010000024">
    <property type="protein sequence ID" value="GAA5526011.1"/>
    <property type="molecule type" value="Genomic_DNA"/>
</dbReference>
<evidence type="ECO:0000313" key="4">
    <source>
        <dbReference type="EMBL" id="GAA5526011.1"/>
    </source>
</evidence>
<dbReference type="Gene3D" id="3.30.530.20">
    <property type="match status" value="1"/>
</dbReference>
<gene>
    <name evidence="4" type="primary">pasT</name>
    <name evidence="4" type="ORF">Maes01_02598</name>
</gene>
<evidence type="ECO:0000259" key="3">
    <source>
        <dbReference type="Pfam" id="PF03364"/>
    </source>
</evidence>
<name>A0ABP9WU41_9GAMM</name>
<comment type="caution">
    <text evidence="4">The sequence shown here is derived from an EMBL/GenBank/DDBJ whole genome shotgun (WGS) entry which is preliminary data.</text>
</comment>
<organism evidence="4 5">
    <name type="scientific">Microbulbifer aestuariivivens</name>
    <dbReference type="NCBI Taxonomy" id="1908308"/>
    <lineage>
        <taxon>Bacteria</taxon>
        <taxon>Pseudomonadati</taxon>
        <taxon>Pseudomonadota</taxon>
        <taxon>Gammaproteobacteria</taxon>
        <taxon>Cellvibrionales</taxon>
        <taxon>Microbulbiferaceae</taxon>
        <taxon>Microbulbifer</taxon>
    </lineage>
</organism>
<evidence type="ECO:0000256" key="1">
    <source>
        <dbReference type="ARBA" id="ARBA00008918"/>
    </source>
</evidence>
<feature type="domain" description="Coenzyme Q-binding protein COQ10 START" evidence="3">
    <location>
        <begin position="26"/>
        <end position="148"/>
    </location>
</feature>
<keyword evidence="2" id="KW-1277">Toxin-antitoxin system</keyword>
<dbReference type="CDD" id="cd07813">
    <property type="entry name" value="COQ10p_like"/>
    <property type="match status" value="1"/>
</dbReference>
<reference evidence="4 5" key="1">
    <citation type="submission" date="2024-02" db="EMBL/GenBank/DDBJ databases">
        <title>Microbulbifer aestuariivivens NBRC 112533.</title>
        <authorList>
            <person name="Ichikawa N."/>
            <person name="Katano-Makiyama Y."/>
            <person name="Hidaka K."/>
        </authorList>
    </citation>
    <scope>NUCLEOTIDE SEQUENCE [LARGE SCALE GENOMIC DNA]</scope>
    <source>
        <strain evidence="4 5">NBRC 112533</strain>
    </source>
</reference>
<evidence type="ECO:0000313" key="5">
    <source>
        <dbReference type="Proteomes" id="UP001408594"/>
    </source>
</evidence>